<dbReference type="EMBL" id="JAQIFT010000040">
    <property type="protein sequence ID" value="MDA3731694.1"/>
    <property type="molecule type" value="Genomic_DNA"/>
</dbReference>
<keyword evidence="2" id="KW-1185">Reference proteome</keyword>
<dbReference type="RefSeq" id="WP_271012054.1">
    <property type="nucleotide sequence ID" value="NZ_JAQIFT010000040.1"/>
</dbReference>
<sequence>MFELNLATKGYVESAAVNQKVWSLYERIGFVSKPRATFLESDETYLEITKALFRM</sequence>
<proteinExistence type="predicted"/>
<evidence type="ECO:0000313" key="2">
    <source>
        <dbReference type="Proteomes" id="UP001169242"/>
    </source>
</evidence>
<organism evidence="1 2">
    <name type="scientific">Holtiella tumoricola</name>
    <dbReference type="NCBI Taxonomy" id="3018743"/>
    <lineage>
        <taxon>Bacteria</taxon>
        <taxon>Bacillati</taxon>
        <taxon>Bacillota</taxon>
        <taxon>Clostridia</taxon>
        <taxon>Lachnospirales</taxon>
        <taxon>Cellulosilyticaceae</taxon>
        <taxon>Holtiella</taxon>
    </lineage>
</organism>
<accession>A0AA42DMH9</accession>
<gene>
    <name evidence="1" type="ORF">PBV87_09415</name>
</gene>
<comment type="caution">
    <text evidence="1">The sequence shown here is derived from an EMBL/GenBank/DDBJ whole genome shotgun (WGS) entry which is preliminary data.</text>
</comment>
<evidence type="ECO:0000313" key="1">
    <source>
        <dbReference type="EMBL" id="MDA3731694.1"/>
    </source>
</evidence>
<reference evidence="1" key="1">
    <citation type="journal article" date="2023" name="Int. J. Syst. Evol. Microbiol.">
        <title>&lt;i&gt;Holtiella tumoricola&lt;/i&gt; gen. nov. sp. nov., isolated from a human clinical sample.</title>
        <authorList>
            <person name="Allen-Vercoe E."/>
            <person name="Daigneault M.C."/>
            <person name="Vancuren S.J."/>
            <person name="Cochrane K."/>
            <person name="O'Neal L.L."/>
            <person name="Sankaranarayanan K."/>
            <person name="Lawson P.A."/>
        </authorList>
    </citation>
    <scope>NUCLEOTIDE SEQUENCE</scope>
    <source>
        <strain evidence="1">CC70A</strain>
    </source>
</reference>
<dbReference type="Proteomes" id="UP001169242">
    <property type="component" value="Unassembled WGS sequence"/>
</dbReference>
<dbReference type="AlphaFoldDB" id="A0AA42DMH9"/>
<protein>
    <submittedName>
        <fullName evidence="1">Uncharacterized protein</fullName>
    </submittedName>
</protein>
<name>A0AA42DMH9_9FIRM</name>